<protein>
    <recommendedName>
        <fullName evidence="3">Vitellogenin</fullName>
    </recommendedName>
</protein>
<gene>
    <name evidence="1" type="ORF">PEVE_00012816</name>
</gene>
<organism evidence="1 2">
    <name type="scientific">Porites evermanni</name>
    <dbReference type="NCBI Taxonomy" id="104178"/>
    <lineage>
        <taxon>Eukaryota</taxon>
        <taxon>Metazoa</taxon>
        <taxon>Cnidaria</taxon>
        <taxon>Anthozoa</taxon>
        <taxon>Hexacorallia</taxon>
        <taxon>Scleractinia</taxon>
        <taxon>Fungiina</taxon>
        <taxon>Poritidae</taxon>
        <taxon>Porites</taxon>
    </lineage>
</organism>
<comment type="caution">
    <text evidence="1">The sequence shown here is derived from an EMBL/GenBank/DDBJ whole genome shotgun (WGS) entry which is preliminary data.</text>
</comment>
<accession>A0ABN8LXD1</accession>
<dbReference type="Proteomes" id="UP001159427">
    <property type="component" value="Unassembled WGS sequence"/>
</dbReference>
<sequence length="127" mass="14018">MASCKRVPAMFDPVTKQVYYDPQAQSQVSGAGPNQGLVITVMQDVKVVSTSRESKSENFGVNLGLGDTTLIELNSQKAKIRETRQENHHRVNMEIKMPGECSEGCREQAFDIAKNALYGGSKQKQIN</sequence>
<dbReference type="EMBL" id="CALNXI010000195">
    <property type="protein sequence ID" value="CAH3021790.1"/>
    <property type="molecule type" value="Genomic_DNA"/>
</dbReference>
<evidence type="ECO:0000313" key="1">
    <source>
        <dbReference type="EMBL" id="CAH3021790.1"/>
    </source>
</evidence>
<evidence type="ECO:0008006" key="3">
    <source>
        <dbReference type="Google" id="ProtNLM"/>
    </source>
</evidence>
<name>A0ABN8LXD1_9CNID</name>
<keyword evidence="2" id="KW-1185">Reference proteome</keyword>
<reference evidence="1 2" key="1">
    <citation type="submission" date="2022-05" db="EMBL/GenBank/DDBJ databases">
        <authorList>
            <consortium name="Genoscope - CEA"/>
            <person name="William W."/>
        </authorList>
    </citation>
    <scope>NUCLEOTIDE SEQUENCE [LARGE SCALE GENOMIC DNA]</scope>
</reference>
<evidence type="ECO:0000313" key="2">
    <source>
        <dbReference type="Proteomes" id="UP001159427"/>
    </source>
</evidence>
<proteinExistence type="predicted"/>